<dbReference type="SUPFAM" id="SSF56214">
    <property type="entry name" value="4'-phosphopantetheinyl transferase"/>
    <property type="match status" value="2"/>
</dbReference>
<reference evidence="5" key="1">
    <citation type="submission" date="2016-10" db="EMBL/GenBank/DDBJ databases">
        <authorList>
            <person name="Varghese N."/>
            <person name="Submissions S."/>
        </authorList>
    </citation>
    <scope>NUCLEOTIDE SEQUENCE [LARGE SCALE GENOMIC DNA]</scope>
    <source>
        <strain evidence="5">DSM 22951</strain>
    </source>
</reference>
<dbReference type="AlphaFoldDB" id="A0A2Y9BN85"/>
<keyword evidence="5" id="KW-1185">Reference proteome</keyword>
<dbReference type="GO" id="GO:0019878">
    <property type="term" value="P:lysine biosynthetic process via aminoadipic acid"/>
    <property type="evidence" value="ECO:0007669"/>
    <property type="project" value="TreeGrafter"/>
</dbReference>
<dbReference type="PANTHER" id="PTHR12215:SF10">
    <property type="entry name" value="L-AMINOADIPATE-SEMIALDEHYDE DEHYDROGENASE-PHOSPHOPANTETHEINYL TRANSFERASE"/>
    <property type="match status" value="1"/>
</dbReference>
<dbReference type="InterPro" id="IPR037143">
    <property type="entry name" value="4-PPantetheinyl_Trfase_dom_sf"/>
</dbReference>
<dbReference type="GO" id="GO:0005829">
    <property type="term" value="C:cytosol"/>
    <property type="evidence" value="ECO:0007669"/>
    <property type="project" value="TreeGrafter"/>
</dbReference>
<dbReference type="GO" id="GO:0000287">
    <property type="term" value="F:magnesium ion binding"/>
    <property type="evidence" value="ECO:0007669"/>
    <property type="project" value="InterPro"/>
</dbReference>
<dbReference type="PANTHER" id="PTHR12215">
    <property type="entry name" value="PHOSPHOPANTETHEINE TRANSFERASE"/>
    <property type="match status" value="1"/>
</dbReference>
<feature type="domain" description="4'-phosphopantetheinyl transferase" evidence="3">
    <location>
        <begin position="110"/>
        <end position="170"/>
    </location>
</feature>
<comment type="similarity">
    <text evidence="1">Belongs to the P-Pant transferase superfamily. Gsp/Sfp/HetI/AcpT family.</text>
</comment>
<evidence type="ECO:0000313" key="4">
    <source>
        <dbReference type="EMBL" id="SSA59004.1"/>
    </source>
</evidence>
<dbReference type="InterPro" id="IPR050559">
    <property type="entry name" value="P-Pant_transferase_sf"/>
</dbReference>
<dbReference type="Pfam" id="PF01648">
    <property type="entry name" value="ACPS"/>
    <property type="match status" value="1"/>
</dbReference>
<name>A0A2Y9BN85_9MICO</name>
<dbReference type="OrthoDB" id="190168at2"/>
<accession>A0A2Y9BN85</accession>
<gene>
    <name evidence="4" type="ORF">SAMN04489750_3809</name>
</gene>
<evidence type="ECO:0000256" key="1">
    <source>
        <dbReference type="ARBA" id="ARBA00010990"/>
    </source>
</evidence>
<dbReference type="InterPro" id="IPR008278">
    <property type="entry name" value="4-PPantetheinyl_Trfase_dom"/>
</dbReference>
<protein>
    <submittedName>
        <fullName evidence="4">4'-phosphopantetheinyl transferase</fullName>
    </submittedName>
</protein>
<dbReference type="RefSeq" id="WP_109689311.1">
    <property type="nucleotide sequence ID" value="NZ_QGDN01000002.1"/>
</dbReference>
<dbReference type="Gene3D" id="3.90.470.20">
    <property type="entry name" value="4'-phosphopantetheinyl transferase domain"/>
    <property type="match status" value="1"/>
</dbReference>
<evidence type="ECO:0000259" key="3">
    <source>
        <dbReference type="Pfam" id="PF01648"/>
    </source>
</evidence>
<dbReference type="EMBL" id="UESZ01000002">
    <property type="protein sequence ID" value="SSA59004.1"/>
    <property type="molecule type" value="Genomic_DNA"/>
</dbReference>
<keyword evidence="2 4" id="KW-0808">Transferase</keyword>
<dbReference type="Proteomes" id="UP000250028">
    <property type="component" value="Unassembled WGS sequence"/>
</dbReference>
<dbReference type="GO" id="GO:0008897">
    <property type="term" value="F:holo-[acyl-carrier-protein] synthase activity"/>
    <property type="evidence" value="ECO:0007669"/>
    <property type="project" value="InterPro"/>
</dbReference>
<organism evidence="4 5">
    <name type="scientific">Branchiibius hedensis</name>
    <dbReference type="NCBI Taxonomy" id="672460"/>
    <lineage>
        <taxon>Bacteria</taxon>
        <taxon>Bacillati</taxon>
        <taxon>Actinomycetota</taxon>
        <taxon>Actinomycetes</taxon>
        <taxon>Micrococcales</taxon>
        <taxon>Dermacoccaceae</taxon>
        <taxon>Branchiibius</taxon>
    </lineage>
</organism>
<proteinExistence type="inferred from homology"/>
<evidence type="ECO:0000256" key="2">
    <source>
        <dbReference type="ARBA" id="ARBA00022679"/>
    </source>
</evidence>
<evidence type="ECO:0000313" key="5">
    <source>
        <dbReference type="Proteomes" id="UP000250028"/>
    </source>
</evidence>
<sequence length="222" mass="24272">MVVKLWATRVTRGSAHGVTSRVLSDDEWQRNARLRRLEDRELFVTAWTLARTALAVELDVRPHALVVDRVCRLCGDPRHGKPWLPAAPHVDFNLSHTAGLVVVAVSTVGSVGVDVELADQDLSRLRHLILHPAEEAADDELLRYWVRKEAVLKASGVGLSGSMLDLDLARPPDEIQVLDLLLGPGAAGFVGALALRSHRAVALEWWLAPWHSAGSPGGEPPW</sequence>